<evidence type="ECO:0000313" key="5">
    <source>
        <dbReference type="Proteomes" id="UP000620075"/>
    </source>
</evidence>
<dbReference type="InterPro" id="IPR043519">
    <property type="entry name" value="NT_sf"/>
</dbReference>
<protein>
    <submittedName>
        <fullName evidence="4">DUF4111 domain-containing protein</fullName>
    </submittedName>
</protein>
<feature type="domain" description="Polymerase nucleotidyl transferase" evidence="2">
    <location>
        <begin position="39"/>
        <end position="70"/>
    </location>
</feature>
<dbReference type="AlphaFoldDB" id="A0A934K9D3"/>
<comment type="caution">
    <text evidence="4">The sequence shown here is derived from an EMBL/GenBank/DDBJ whole genome shotgun (WGS) entry which is preliminary data.</text>
</comment>
<dbReference type="GO" id="GO:0016779">
    <property type="term" value="F:nucleotidyltransferase activity"/>
    <property type="evidence" value="ECO:0007669"/>
    <property type="project" value="InterPro"/>
</dbReference>
<dbReference type="EMBL" id="JAEKNQ010000019">
    <property type="protein sequence ID" value="MBJ7602379.1"/>
    <property type="molecule type" value="Genomic_DNA"/>
</dbReference>
<keyword evidence="1" id="KW-0808">Transferase</keyword>
<dbReference type="SUPFAM" id="SSF81301">
    <property type="entry name" value="Nucleotidyltransferase"/>
    <property type="match status" value="1"/>
</dbReference>
<dbReference type="Pfam" id="PF13427">
    <property type="entry name" value="AadA_C"/>
    <property type="match status" value="1"/>
</dbReference>
<accession>A0A934K9D3</accession>
<name>A0A934K9D3_9BACT</name>
<dbReference type="InterPro" id="IPR025184">
    <property type="entry name" value="AadA_C"/>
</dbReference>
<evidence type="ECO:0000313" key="4">
    <source>
        <dbReference type="EMBL" id="MBJ7602379.1"/>
    </source>
</evidence>
<organism evidence="4 5">
    <name type="scientific">Candidatus Dormiibacter inghamiae</name>
    <dbReference type="NCBI Taxonomy" id="3127013"/>
    <lineage>
        <taxon>Bacteria</taxon>
        <taxon>Bacillati</taxon>
        <taxon>Candidatus Dormiibacterota</taxon>
        <taxon>Candidatus Dormibacteria</taxon>
        <taxon>Candidatus Dormibacterales</taxon>
        <taxon>Candidatus Dormibacteraceae</taxon>
        <taxon>Candidatus Dormiibacter</taxon>
    </lineage>
</organism>
<evidence type="ECO:0000256" key="1">
    <source>
        <dbReference type="ARBA" id="ARBA00022679"/>
    </source>
</evidence>
<dbReference type="InterPro" id="IPR002934">
    <property type="entry name" value="Polymerase_NTP_transf_dom"/>
</dbReference>
<dbReference type="Pfam" id="PF01909">
    <property type="entry name" value="NTP_transf_2"/>
    <property type="match status" value="1"/>
</dbReference>
<dbReference type="CDD" id="cd05403">
    <property type="entry name" value="NT_KNTase_like"/>
    <property type="match status" value="1"/>
</dbReference>
<sequence>MDHRPQDGGLIAVTPYSDVNVAVSLLLGNVRRILGVEFVGLYLYGSLAAGDFDPVASDIDFLVVTKAELSGGVLTQLREMHRQIGTGGTGYANRLEGSYIPVKALRHYDNSNASHPSIGVDWEFGVGHHGPAWVLERHSLSRQGVVVSGPSLGTLIDNVSPRELRIAVTDLVRDFWQRQVDGADWLRPRAYQAFAILTLCRALNTLECGTLVSKRVAVEWARQSLEMKWIPHLDRAWQWRHDHTKDDMTDTLEFLRYAIARSRPSWITPQPEKTDLAGRG</sequence>
<evidence type="ECO:0000259" key="3">
    <source>
        <dbReference type="Pfam" id="PF13427"/>
    </source>
</evidence>
<evidence type="ECO:0000259" key="2">
    <source>
        <dbReference type="Pfam" id="PF01909"/>
    </source>
</evidence>
<dbReference type="RefSeq" id="WP_338176855.1">
    <property type="nucleotide sequence ID" value="NZ_JAEKNQ010000019.1"/>
</dbReference>
<feature type="domain" description="Adenylyltransferase AadA C-terminal" evidence="3">
    <location>
        <begin position="155"/>
        <end position="254"/>
    </location>
</feature>
<proteinExistence type="predicted"/>
<dbReference type="Gene3D" id="3.30.460.10">
    <property type="entry name" value="Beta Polymerase, domain 2"/>
    <property type="match status" value="1"/>
</dbReference>
<gene>
    <name evidence="4" type="ORF">JF888_04185</name>
</gene>
<reference evidence="4 5" key="1">
    <citation type="submission" date="2020-10" db="EMBL/GenBank/DDBJ databases">
        <title>Ca. Dormibacterota MAGs.</title>
        <authorList>
            <person name="Montgomery K."/>
        </authorList>
    </citation>
    <scope>NUCLEOTIDE SEQUENCE [LARGE SCALE GENOMIC DNA]</scope>
    <source>
        <strain evidence="4">SC8811_S16_3</strain>
    </source>
</reference>
<dbReference type="Proteomes" id="UP000620075">
    <property type="component" value="Unassembled WGS sequence"/>
</dbReference>